<dbReference type="GO" id="GO:0006508">
    <property type="term" value="P:proteolysis"/>
    <property type="evidence" value="ECO:0007669"/>
    <property type="project" value="UniProtKB-KW"/>
</dbReference>
<dbReference type="SUPFAM" id="SSF57850">
    <property type="entry name" value="RING/U-box"/>
    <property type="match status" value="1"/>
</dbReference>
<dbReference type="InterPro" id="IPR028889">
    <property type="entry name" value="USP"/>
</dbReference>
<accession>A0AAW1H674</accession>
<dbReference type="GO" id="GO:0005634">
    <property type="term" value="C:nucleus"/>
    <property type="evidence" value="ECO:0007669"/>
    <property type="project" value="TreeGrafter"/>
</dbReference>
<dbReference type="PROSITE" id="PS00973">
    <property type="entry name" value="USP_2"/>
    <property type="match status" value="1"/>
</dbReference>
<evidence type="ECO:0000256" key="9">
    <source>
        <dbReference type="ARBA" id="ARBA00058678"/>
    </source>
</evidence>
<dbReference type="Gene3D" id="3.30.40.10">
    <property type="entry name" value="Zinc/RING finger domain, C3HC4 (zinc finger)"/>
    <property type="match status" value="1"/>
</dbReference>
<gene>
    <name evidence="15" type="ORF">RND81_12G032900</name>
</gene>
<evidence type="ECO:0000256" key="8">
    <source>
        <dbReference type="ARBA" id="ARBA00022833"/>
    </source>
</evidence>
<dbReference type="EC" id="3.4.19.12" evidence="11"/>
<dbReference type="Pfam" id="PF00443">
    <property type="entry name" value="UCH"/>
    <property type="match status" value="1"/>
</dbReference>
<name>A0AAW1H674_SAPOF</name>
<dbReference type="InterPro" id="IPR001607">
    <property type="entry name" value="Znf_UBP"/>
</dbReference>
<dbReference type="GO" id="GO:0016579">
    <property type="term" value="P:protein deubiquitination"/>
    <property type="evidence" value="ECO:0007669"/>
    <property type="project" value="InterPro"/>
</dbReference>
<dbReference type="Gene3D" id="3.90.70.10">
    <property type="entry name" value="Cysteine proteinases"/>
    <property type="match status" value="3"/>
</dbReference>
<keyword evidence="11" id="KW-0788">Thiol protease</keyword>
<dbReference type="PROSITE" id="PS50271">
    <property type="entry name" value="ZF_UBP"/>
    <property type="match status" value="1"/>
</dbReference>
<dbReference type="GO" id="GO:0005829">
    <property type="term" value="C:cytosol"/>
    <property type="evidence" value="ECO:0007669"/>
    <property type="project" value="TreeGrafter"/>
</dbReference>
<evidence type="ECO:0000259" key="14">
    <source>
        <dbReference type="PROSITE" id="PS50271"/>
    </source>
</evidence>
<evidence type="ECO:0000256" key="3">
    <source>
        <dbReference type="ARBA" id="ARBA00022670"/>
    </source>
</evidence>
<evidence type="ECO:0000256" key="1">
    <source>
        <dbReference type="ARBA" id="ARBA00000707"/>
    </source>
</evidence>
<feature type="compositionally biased region" description="Basic and acidic residues" evidence="12">
    <location>
        <begin position="550"/>
        <end position="569"/>
    </location>
</feature>
<dbReference type="InterPro" id="IPR038765">
    <property type="entry name" value="Papain-like_cys_pep_sf"/>
</dbReference>
<comment type="caution">
    <text evidence="15">The sequence shown here is derived from an EMBL/GenBank/DDBJ whole genome shotgun (WGS) entry which is preliminary data.</text>
</comment>
<feature type="compositionally biased region" description="Polar residues" evidence="12">
    <location>
        <begin position="717"/>
        <end position="729"/>
    </location>
</feature>
<dbReference type="InterPro" id="IPR013083">
    <property type="entry name" value="Znf_RING/FYVE/PHD"/>
</dbReference>
<dbReference type="AlphaFoldDB" id="A0AAW1H674"/>
<evidence type="ECO:0000256" key="5">
    <source>
        <dbReference type="ARBA" id="ARBA00022771"/>
    </source>
</evidence>
<keyword evidence="6 11" id="KW-0833">Ubl conjugation pathway</keyword>
<dbReference type="PROSITE" id="PS50235">
    <property type="entry name" value="USP_3"/>
    <property type="match status" value="1"/>
</dbReference>
<keyword evidence="4" id="KW-0479">Metal-binding</keyword>
<comment type="function">
    <text evidence="9">Recognizes and hydrolyzes the peptide bond at the C-terminal Gly of ubiquitin. Involved in the processing of poly-ubiquitin precursors as well as that of ubiquitinated proteins. Is involved in resistance to the arginine analog canavanine (CAN).</text>
</comment>
<dbReference type="GO" id="GO:0008270">
    <property type="term" value="F:zinc ion binding"/>
    <property type="evidence" value="ECO:0007669"/>
    <property type="project" value="UniProtKB-KW"/>
</dbReference>
<dbReference type="PANTHER" id="PTHR24006">
    <property type="entry name" value="UBIQUITIN CARBOXYL-TERMINAL HYDROLASE"/>
    <property type="match status" value="1"/>
</dbReference>
<keyword evidence="5 10" id="KW-0863">Zinc-finger</keyword>
<dbReference type="InterPro" id="IPR018200">
    <property type="entry name" value="USP_CS"/>
</dbReference>
<comment type="similarity">
    <text evidence="2 11">Belongs to the peptidase C19 family.</text>
</comment>
<dbReference type="SUPFAM" id="SSF54001">
    <property type="entry name" value="Cysteine proteinases"/>
    <property type="match status" value="1"/>
</dbReference>
<dbReference type="GO" id="GO:0004843">
    <property type="term" value="F:cysteine-type deubiquitinase activity"/>
    <property type="evidence" value="ECO:0007669"/>
    <property type="project" value="UniProtKB-UniRule"/>
</dbReference>
<feature type="region of interest" description="Disordered" evidence="12">
    <location>
        <begin position="717"/>
        <end position="741"/>
    </location>
</feature>
<keyword evidence="7 11" id="KW-0378">Hydrolase</keyword>
<keyword evidence="8" id="KW-0862">Zinc</keyword>
<feature type="region of interest" description="Disordered" evidence="12">
    <location>
        <begin position="1"/>
        <end position="26"/>
    </location>
</feature>
<feature type="domain" description="USP" evidence="13">
    <location>
        <begin position="222"/>
        <end position="956"/>
    </location>
</feature>
<feature type="region of interest" description="Disordered" evidence="12">
    <location>
        <begin position="460"/>
        <end position="483"/>
    </location>
</feature>
<dbReference type="InterPro" id="IPR050164">
    <property type="entry name" value="Peptidase_C19"/>
</dbReference>
<evidence type="ECO:0000256" key="4">
    <source>
        <dbReference type="ARBA" id="ARBA00022723"/>
    </source>
</evidence>
<feature type="region of interest" description="Disordered" evidence="12">
    <location>
        <begin position="547"/>
        <end position="569"/>
    </location>
</feature>
<evidence type="ECO:0000256" key="11">
    <source>
        <dbReference type="RuleBase" id="RU366025"/>
    </source>
</evidence>
<dbReference type="SMART" id="SM00290">
    <property type="entry name" value="ZnF_UBP"/>
    <property type="match status" value="1"/>
</dbReference>
<feature type="compositionally biased region" description="Polar residues" evidence="12">
    <location>
        <begin position="462"/>
        <end position="476"/>
    </location>
</feature>
<dbReference type="EMBL" id="JBDFQZ010000012">
    <property type="protein sequence ID" value="KAK9671485.1"/>
    <property type="molecule type" value="Genomic_DNA"/>
</dbReference>
<evidence type="ECO:0000256" key="10">
    <source>
        <dbReference type="PROSITE-ProRule" id="PRU00502"/>
    </source>
</evidence>
<dbReference type="Proteomes" id="UP001443914">
    <property type="component" value="Unassembled WGS sequence"/>
</dbReference>
<feature type="region of interest" description="Disordered" evidence="12">
    <location>
        <begin position="375"/>
        <end position="437"/>
    </location>
</feature>
<evidence type="ECO:0000313" key="15">
    <source>
        <dbReference type="EMBL" id="KAK9671485.1"/>
    </source>
</evidence>
<feature type="compositionally biased region" description="Basic residues" evidence="12">
    <location>
        <begin position="393"/>
        <end position="410"/>
    </location>
</feature>
<dbReference type="InterPro" id="IPR001394">
    <property type="entry name" value="Peptidase_C19_UCH"/>
</dbReference>
<dbReference type="PROSITE" id="PS00972">
    <property type="entry name" value="USP_1"/>
    <property type="match status" value="1"/>
</dbReference>
<dbReference type="PANTHER" id="PTHR24006:SF781">
    <property type="entry name" value="LD34905P"/>
    <property type="match status" value="1"/>
</dbReference>
<evidence type="ECO:0000256" key="6">
    <source>
        <dbReference type="ARBA" id="ARBA00022786"/>
    </source>
</evidence>
<organism evidence="15 16">
    <name type="scientific">Saponaria officinalis</name>
    <name type="common">Common soapwort</name>
    <name type="synonym">Lychnis saponaria</name>
    <dbReference type="NCBI Taxonomy" id="3572"/>
    <lineage>
        <taxon>Eukaryota</taxon>
        <taxon>Viridiplantae</taxon>
        <taxon>Streptophyta</taxon>
        <taxon>Embryophyta</taxon>
        <taxon>Tracheophyta</taxon>
        <taxon>Spermatophyta</taxon>
        <taxon>Magnoliopsida</taxon>
        <taxon>eudicotyledons</taxon>
        <taxon>Gunneridae</taxon>
        <taxon>Pentapetalae</taxon>
        <taxon>Caryophyllales</taxon>
        <taxon>Caryophyllaceae</taxon>
        <taxon>Caryophylleae</taxon>
        <taxon>Saponaria</taxon>
    </lineage>
</organism>
<protein>
    <recommendedName>
        <fullName evidence="11">Ubiquitin carboxyl-terminal hydrolase</fullName>
        <ecNumber evidence="11">3.4.19.12</ecNumber>
    </recommendedName>
</protein>
<sequence length="958" mass="104780">MGKRVKKKAQSGLKEKRVSASSPKAVQKETKVNVIDDGVVVVKEKKVCAHFEKAVDVGKVCSKLESAESTGCEDCREGMLDRKGGKGKGKNGKKKNGLKATWICLQCGHFSCGGVGLPNNQQTHAIRHASQSRHSLVIQMENNNLRWCFSCSTLIPVDTLDDNGEQKDVLSDIVKLLKTKSSKTTSVDVEDIWFGSGSVLSDIKSENKVVSSSNGKDLVAIRGLVNLGNTCFFNSVMQNLLVIDMLREYLLTFEGSMGPITSALTKIFVKASSESGVRSAINPKSLFGCICAKASQFRGYQQQDSHELLRCLLDGLSAEYISAWKSDNSSRDNGASLPATPTYIDAIFGGLTSSTVCCVECGHSSVVHEPFLDLSLPLPTKKPPPKKAQPASRTRKIKQPPKRVGRPRPKLNKDGGGDSRPTVSGCEPSSSSESSSILKGISLGCSSSADVVEPGILVDNSGFRSQDNNPKSVSRSDVQEPDSWLDYLGPVTQNSAEEADSWLDFVEPVSPKSDENLTVVGLESGSKDVNHNIDSTQETVNSSEVVGADTGDKNVKSDTVGDDREDEHPVQVQDNEVLLLTYKDEGDTTVADGKRPTEMSSSAVGDEEDTMDFVGFGDMFDEPEVAATSSSVSNNVQGCAYLGNGYVAGNSTESDPDEVDNTDSPVSVESCLAHFVKPELLSGEHAWHCENCSKLRQKEKRKLKNHRTSVSDCSSSVFVTDSNESSTSDENLKSHIPPQVNGFTPALPNEQDEKYEPESACSDGNNVSVSPQFPLEARSGSKSVDCCSVHADHIPVERLSGYEENESEEDENEDEIKAKNVKVMRDATKRILISKSPTILTIHLKRFWQDGRGRLSKLNGHVVFKEFIDLRPYLDNRSVKESCIYRLSGVVEHSGSMRSGHYIAYVRGDKRKGRSEDESYRQKHNVWYHASDSFIRETTLDEVLRSEAYILFYEKIPL</sequence>
<feature type="domain" description="UBP-type" evidence="14">
    <location>
        <begin position="46"/>
        <end position="175"/>
    </location>
</feature>
<evidence type="ECO:0000313" key="16">
    <source>
        <dbReference type="Proteomes" id="UP001443914"/>
    </source>
</evidence>
<keyword evidence="3 11" id="KW-0645">Protease</keyword>
<reference evidence="15" key="1">
    <citation type="submission" date="2024-03" db="EMBL/GenBank/DDBJ databases">
        <title>WGS assembly of Saponaria officinalis var. Norfolk2.</title>
        <authorList>
            <person name="Jenkins J."/>
            <person name="Shu S."/>
            <person name="Grimwood J."/>
            <person name="Barry K."/>
            <person name="Goodstein D."/>
            <person name="Schmutz J."/>
            <person name="Leebens-Mack J."/>
            <person name="Osbourn A."/>
        </authorList>
    </citation>
    <scope>NUCLEOTIDE SEQUENCE [LARGE SCALE GENOMIC DNA]</scope>
    <source>
        <strain evidence="15">JIC</strain>
    </source>
</reference>
<dbReference type="FunFam" id="3.30.40.10:FF:000900">
    <property type="entry name" value="Ubiquitinyl hydrolase 1"/>
    <property type="match status" value="1"/>
</dbReference>
<evidence type="ECO:0000256" key="12">
    <source>
        <dbReference type="SAM" id="MobiDB-lite"/>
    </source>
</evidence>
<comment type="catalytic activity">
    <reaction evidence="1 11">
        <text>Thiol-dependent hydrolysis of ester, thioester, amide, peptide and isopeptide bonds formed by the C-terminal Gly of ubiquitin (a 76-residue protein attached to proteins as an intracellular targeting signal).</text>
        <dbReference type="EC" id="3.4.19.12"/>
    </reaction>
</comment>
<evidence type="ECO:0000256" key="2">
    <source>
        <dbReference type="ARBA" id="ARBA00009085"/>
    </source>
</evidence>
<feature type="compositionally biased region" description="Low complexity" evidence="12">
    <location>
        <begin position="424"/>
        <end position="437"/>
    </location>
</feature>
<dbReference type="Pfam" id="PF02148">
    <property type="entry name" value="zf-UBP"/>
    <property type="match status" value="1"/>
</dbReference>
<keyword evidence="16" id="KW-1185">Reference proteome</keyword>
<evidence type="ECO:0000259" key="13">
    <source>
        <dbReference type="PROSITE" id="PS50235"/>
    </source>
</evidence>
<proteinExistence type="inferred from homology"/>
<evidence type="ECO:0000256" key="7">
    <source>
        <dbReference type="ARBA" id="ARBA00022801"/>
    </source>
</evidence>